<proteinExistence type="predicted"/>
<gene>
    <name evidence="7" type="ORF">SCFA_130024</name>
</gene>
<evidence type="ECO:0000256" key="1">
    <source>
        <dbReference type="ARBA" id="ARBA00022670"/>
    </source>
</evidence>
<dbReference type="PROSITE" id="PS50249">
    <property type="entry name" value="MPN"/>
    <property type="match status" value="1"/>
</dbReference>
<evidence type="ECO:0000313" key="7">
    <source>
        <dbReference type="EMBL" id="VFU12219.1"/>
    </source>
</evidence>
<keyword evidence="3" id="KW-0378">Hydrolase</keyword>
<dbReference type="Gene3D" id="3.40.140.10">
    <property type="entry name" value="Cytidine Deaminase, domain 2"/>
    <property type="match status" value="1"/>
</dbReference>
<protein>
    <recommendedName>
        <fullName evidence="6">MPN domain-containing protein</fullName>
    </recommendedName>
</protein>
<keyword evidence="5" id="KW-0482">Metalloprotease</keyword>
<evidence type="ECO:0000256" key="5">
    <source>
        <dbReference type="ARBA" id="ARBA00023049"/>
    </source>
</evidence>
<dbReference type="PANTHER" id="PTHR30471:SF3">
    <property type="entry name" value="UPF0758 PROTEIN YEES-RELATED"/>
    <property type="match status" value="1"/>
</dbReference>
<dbReference type="Pfam" id="PF04002">
    <property type="entry name" value="RadC"/>
    <property type="match status" value="1"/>
</dbReference>
<dbReference type="EMBL" id="CAADRM010000035">
    <property type="protein sequence ID" value="VFU12219.1"/>
    <property type="molecule type" value="Genomic_DNA"/>
</dbReference>
<reference evidence="7" key="1">
    <citation type="submission" date="2019-03" db="EMBL/GenBank/DDBJ databases">
        <authorList>
            <person name="Hao L."/>
        </authorList>
    </citation>
    <scope>NUCLEOTIDE SEQUENCE</scope>
</reference>
<keyword evidence="2" id="KW-0479">Metal-binding</keyword>
<dbReference type="NCBIfam" id="TIGR00608">
    <property type="entry name" value="radc"/>
    <property type="match status" value="1"/>
</dbReference>
<evidence type="ECO:0000256" key="4">
    <source>
        <dbReference type="ARBA" id="ARBA00022833"/>
    </source>
</evidence>
<name>A0A485LVF8_9ZZZZ</name>
<evidence type="ECO:0000256" key="2">
    <source>
        <dbReference type="ARBA" id="ARBA00022723"/>
    </source>
</evidence>
<dbReference type="PANTHER" id="PTHR30471">
    <property type="entry name" value="DNA REPAIR PROTEIN RADC"/>
    <property type="match status" value="1"/>
</dbReference>
<dbReference type="CDD" id="cd08071">
    <property type="entry name" value="MPN_DUF2466"/>
    <property type="match status" value="1"/>
</dbReference>
<dbReference type="InterPro" id="IPR046778">
    <property type="entry name" value="UPF0758_N"/>
</dbReference>
<keyword evidence="1" id="KW-0645">Protease</keyword>
<sequence>MKKISQIPKHERPREKLQMFGPRTLSDSELMAVLLGSGSARHSVLELSGRVLRMIDESRGRLELDKLLGVEGIGPAKAAVITAALEFGRRRIRPEGMKVVVPAHVLPIIQHFADRKQEHLLCVSLSGAGEVIACRVVTIGLVDRTQVHPREVFADPIIDRASAVIIAHNHPIGSLEPSDEDREITRTIKAAGKTLGIWLLDHIIFNKNGYYSFMEHDEMESL</sequence>
<keyword evidence="4" id="KW-0862">Zinc</keyword>
<evidence type="ECO:0000256" key="3">
    <source>
        <dbReference type="ARBA" id="ARBA00022801"/>
    </source>
</evidence>
<dbReference type="InterPro" id="IPR037518">
    <property type="entry name" value="MPN"/>
</dbReference>
<dbReference type="GO" id="GO:0006508">
    <property type="term" value="P:proteolysis"/>
    <property type="evidence" value="ECO:0007669"/>
    <property type="project" value="UniProtKB-KW"/>
</dbReference>
<feature type="domain" description="MPN" evidence="6">
    <location>
        <begin position="98"/>
        <end position="219"/>
    </location>
</feature>
<organism evidence="7">
    <name type="scientific">anaerobic digester metagenome</name>
    <dbReference type="NCBI Taxonomy" id="1263854"/>
    <lineage>
        <taxon>unclassified sequences</taxon>
        <taxon>metagenomes</taxon>
        <taxon>ecological metagenomes</taxon>
    </lineage>
</organism>
<dbReference type="Pfam" id="PF20582">
    <property type="entry name" value="UPF0758_N"/>
    <property type="match status" value="1"/>
</dbReference>
<dbReference type="NCBIfam" id="NF000642">
    <property type="entry name" value="PRK00024.1"/>
    <property type="match status" value="1"/>
</dbReference>
<evidence type="ECO:0000259" key="6">
    <source>
        <dbReference type="PROSITE" id="PS50249"/>
    </source>
</evidence>
<dbReference type="InterPro" id="IPR025657">
    <property type="entry name" value="RadC_JAB"/>
</dbReference>
<accession>A0A485LVF8</accession>
<dbReference type="GO" id="GO:0046872">
    <property type="term" value="F:metal ion binding"/>
    <property type="evidence" value="ECO:0007669"/>
    <property type="project" value="UniProtKB-KW"/>
</dbReference>
<dbReference type="InterPro" id="IPR001405">
    <property type="entry name" value="UPF0758"/>
</dbReference>
<dbReference type="AlphaFoldDB" id="A0A485LVF8"/>
<dbReference type="GO" id="GO:0008237">
    <property type="term" value="F:metallopeptidase activity"/>
    <property type="evidence" value="ECO:0007669"/>
    <property type="project" value="UniProtKB-KW"/>
</dbReference>